<proteinExistence type="predicted"/>
<gene>
    <name evidence="2" type="ORF">J2X05_004233</name>
</gene>
<sequence length="49" mass="5471">MHLTKGLKIAVAVVGVLFFAFVIYGLTTDCPHTAGYFFCSESEREYLQP</sequence>
<feature type="transmembrane region" description="Helical" evidence="1">
    <location>
        <begin position="7"/>
        <end position="26"/>
    </location>
</feature>
<organism evidence="2 3">
    <name type="scientific">Cellvibrio fibrivorans</name>
    <dbReference type="NCBI Taxonomy" id="126350"/>
    <lineage>
        <taxon>Bacteria</taxon>
        <taxon>Pseudomonadati</taxon>
        <taxon>Pseudomonadota</taxon>
        <taxon>Gammaproteobacteria</taxon>
        <taxon>Cellvibrionales</taxon>
        <taxon>Cellvibrionaceae</taxon>
        <taxon>Cellvibrio</taxon>
    </lineage>
</organism>
<dbReference type="EMBL" id="JAVDVX010000012">
    <property type="protein sequence ID" value="MDR7092192.1"/>
    <property type="molecule type" value="Genomic_DNA"/>
</dbReference>
<keyword evidence="1" id="KW-1133">Transmembrane helix</keyword>
<evidence type="ECO:0000313" key="3">
    <source>
        <dbReference type="Proteomes" id="UP001253595"/>
    </source>
</evidence>
<protein>
    <submittedName>
        <fullName evidence="2">Uncharacterized protein</fullName>
    </submittedName>
</protein>
<evidence type="ECO:0000256" key="1">
    <source>
        <dbReference type="SAM" id="Phobius"/>
    </source>
</evidence>
<reference evidence="2 3" key="1">
    <citation type="submission" date="2023-07" db="EMBL/GenBank/DDBJ databases">
        <title>Sorghum-associated microbial communities from plants grown in Nebraska, USA.</title>
        <authorList>
            <person name="Schachtman D."/>
        </authorList>
    </citation>
    <scope>NUCLEOTIDE SEQUENCE [LARGE SCALE GENOMIC DNA]</scope>
    <source>
        <strain evidence="2 3">BE190</strain>
    </source>
</reference>
<comment type="caution">
    <text evidence="2">The sequence shown here is derived from an EMBL/GenBank/DDBJ whole genome shotgun (WGS) entry which is preliminary data.</text>
</comment>
<dbReference type="Proteomes" id="UP001253595">
    <property type="component" value="Unassembled WGS sequence"/>
</dbReference>
<keyword evidence="3" id="KW-1185">Reference proteome</keyword>
<keyword evidence="1" id="KW-0472">Membrane</keyword>
<keyword evidence="1" id="KW-0812">Transmembrane</keyword>
<accession>A0ABU1V405</accession>
<name>A0ABU1V405_9GAMM</name>
<evidence type="ECO:0000313" key="2">
    <source>
        <dbReference type="EMBL" id="MDR7092192.1"/>
    </source>
</evidence>